<reference evidence="3" key="3">
    <citation type="submission" date="2015-06" db="UniProtKB">
        <authorList>
            <consortium name="EnsemblMetazoa"/>
        </authorList>
    </citation>
    <scope>IDENTIFICATION</scope>
</reference>
<dbReference type="AlphaFoldDB" id="R7TM21"/>
<dbReference type="SMART" id="SM00034">
    <property type="entry name" value="CLECT"/>
    <property type="match status" value="1"/>
</dbReference>
<dbReference type="PANTHER" id="PTHR22801:SF63">
    <property type="entry name" value="C-TYPE LECTIN DOMAIN-CONTAINING PROTEIN"/>
    <property type="match status" value="1"/>
</dbReference>
<dbReference type="OMA" id="ICERDAN"/>
<dbReference type="CDD" id="cd00037">
    <property type="entry name" value="CLECT"/>
    <property type="match status" value="1"/>
</dbReference>
<evidence type="ECO:0000313" key="2">
    <source>
        <dbReference type="EMBL" id="ELT94858.1"/>
    </source>
</evidence>
<reference evidence="2 4" key="2">
    <citation type="journal article" date="2013" name="Nature">
        <title>Insights into bilaterian evolution from three spiralian genomes.</title>
        <authorList>
            <person name="Simakov O."/>
            <person name="Marletaz F."/>
            <person name="Cho S.J."/>
            <person name="Edsinger-Gonzales E."/>
            <person name="Havlak P."/>
            <person name="Hellsten U."/>
            <person name="Kuo D.H."/>
            <person name="Larsson T."/>
            <person name="Lv J."/>
            <person name="Arendt D."/>
            <person name="Savage R."/>
            <person name="Osoegawa K."/>
            <person name="de Jong P."/>
            <person name="Grimwood J."/>
            <person name="Chapman J.A."/>
            <person name="Shapiro H."/>
            <person name="Aerts A."/>
            <person name="Otillar R.P."/>
            <person name="Terry A.Y."/>
            <person name="Boore J.L."/>
            <person name="Grigoriev I.V."/>
            <person name="Lindberg D.R."/>
            <person name="Seaver E.C."/>
            <person name="Weisblat D.A."/>
            <person name="Putnam N.H."/>
            <person name="Rokhsar D.S."/>
        </authorList>
    </citation>
    <scope>NUCLEOTIDE SEQUENCE</scope>
    <source>
        <strain evidence="2 4">I ESC-2004</strain>
    </source>
</reference>
<sequence>ACEAGWTEFNRRCYKYFNSNLTFYNAKRSCIDNHATLVKVDTQETNNAVLAIVPVNSYYFWIGLSRDNTEAEWQWADGTLLSQSNWTNWKRGEPRSDSNCVWRSALTDTSEPGCWTGYSCNTYICYVCEKGK</sequence>
<accession>R7TM21</accession>
<keyword evidence="4" id="KW-1185">Reference proteome</keyword>
<dbReference type="PROSITE" id="PS50041">
    <property type="entry name" value="C_TYPE_LECTIN_2"/>
    <property type="match status" value="1"/>
</dbReference>
<dbReference type="InterPro" id="IPR001304">
    <property type="entry name" value="C-type_lectin-like"/>
</dbReference>
<dbReference type="SUPFAM" id="SSF56436">
    <property type="entry name" value="C-type lectin-like"/>
    <property type="match status" value="1"/>
</dbReference>
<dbReference type="EMBL" id="AMQN01002465">
    <property type="status" value="NOT_ANNOTATED_CDS"/>
    <property type="molecule type" value="Genomic_DNA"/>
</dbReference>
<dbReference type="Pfam" id="PF00059">
    <property type="entry name" value="Lectin_C"/>
    <property type="match status" value="1"/>
</dbReference>
<dbReference type="InterPro" id="IPR050801">
    <property type="entry name" value="Ca-Dep_Lectins_ImmuneDev"/>
</dbReference>
<proteinExistence type="predicted"/>
<gene>
    <name evidence="2" type="ORF">CAPTEDRAFT_124535</name>
</gene>
<dbReference type="Proteomes" id="UP000014760">
    <property type="component" value="Unassembled WGS sequence"/>
</dbReference>
<evidence type="ECO:0000313" key="4">
    <source>
        <dbReference type="Proteomes" id="UP000014760"/>
    </source>
</evidence>
<name>R7TM21_CAPTE</name>
<feature type="domain" description="C-type lectin" evidence="1">
    <location>
        <begin position="9"/>
        <end position="129"/>
    </location>
</feature>
<dbReference type="HOGENOM" id="CLU_049894_10_1_1"/>
<protein>
    <recommendedName>
        <fullName evidence="1">C-type lectin domain-containing protein</fullName>
    </recommendedName>
</protein>
<dbReference type="EMBL" id="KB309292">
    <property type="protein sequence ID" value="ELT94858.1"/>
    <property type="molecule type" value="Genomic_DNA"/>
</dbReference>
<feature type="non-terminal residue" evidence="2">
    <location>
        <position position="1"/>
    </location>
</feature>
<dbReference type="PANTHER" id="PTHR22801">
    <property type="entry name" value="LITHOSTATHINE"/>
    <property type="match status" value="1"/>
</dbReference>
<organism evidence="2">
    <name type="scientific">Capitella teleta</name>
    <name type="common">Polychaete worm</name>
    <dbReference type="NCBI Taxonomy" id="283909"/>
    <lineage>
        <taxon>Eukaryota</taxon>
        <taxon>Metazoa</taxon>
        <taxon>Spiralia</taxon>
        <taxon>Lophotrochozoa</taxon>
        <taxon>Annelida</taxon>
        <taxon>Polychaeta</taxon>
        <taxon>Sedentaria</taxon>
        <taxon>Scolecida</taxon>
        <taxon>Capitellidae</taxon>
        <taxon>Capitella</taxon>
    </lineage>
</organism>
<dbReference type="OrthoDB" id="6122397at2759"/>
<reference evidence="4" key="1">
    <citation type="submission" date="2012-12" db="EMBL/GenBank/DDBJ databases">
        <authorList>
            <person name="Hellsten U."/>
            <person name="Grimwood J."/>
            <person name="Chapman J.A."/>
            <person name="Shapiro H."/>
            <person name="Aerts A."/>
            <person name="Otillar R.P."/>
            <person name="Terry A.Y."/>
            <person name="Boore J.L."/>
            <person name="Simakov O."/>
            <person name="Marletaz F."/>
            <person name="Cho S.-J."/>
            <person name="Edsinger-Gonzales E."/>
            <person name="Havlak P."/>
            <person name="Kuo D.-H."/>
            <person name="Larsson T."/>
            <person name="Lv J."/>
            <person name="Arendt D."/>
            <person name="Savage R."/>
            <person name="Osoegawa K."/>
            <person name="de Jong P."/>
            <person name="Lindberg D.R."/>
            <person name="Seaver E.C."/>
            <person name="Weisblat D.A."/>
            <person name="Putnam N.H."/>
            <person name="Grigoriev I.V."/>
            <person name="Rokhsar D.S."/>
        </authorList>
    </citation>
    <scope>NUCLEOTIDE SEQUENCE</scope>
    <source>
        <strain evidence="4">I ESC-2004</strain>
    </source>
</reference>
<evidence type="ECO:0000313" key="3">
    <source>
        <dbReference type="EnsemblMetazoa" id="CapteP124535"/>
    </source>
</evidence>
<dbReference type="EnsemblMetazoa" id="CapteT124535">
    <property type="protein sequence ID" value="CapteP124535"/>
    <property type="gene ID" value="CapteG124535"/>
</dbReference>
<dbReference type="Gene3D" id="3.10.100.10">
    <property type="entry name" value="Mannose-Binding Protein A, subunit A"/>
    <property type="match status" value="1"/>
</dbReference>
<dbReference type="InterPro" id="IPR016186">
    <property type="entry name" value="C-type_lectin-like/link_sf"/>
</dbReference>
<dbReference type="InterPro" id="IPR016187">
    <property type="entry name" value="CTDL_fold"/>
</dbReference>
<evidence type="ECO:0000259" key="1">
    <source>
        <dbReference type="PROSITE" id="PS50041"/>
    </source>
</evidence>